<keyword evidence="7" id="KW-1185">Reference proteome</keyword>
<gene>
    <name evidence="6" type="ORF">AA309_24825</name>
</gene>
<dbReference type="Pfam" id="PF01522">
    <property type="entry name" value="Polysacc_deac_1"/>
    <property type="match status" value="1"/>
</dbReference>
<dbReference type="EMBL" id="LCYG01000077">
    <property type="protein sequence ID" value="KLK90595.1"/>
    <property type="molecule type" value="Genomic_DNA"/>
</dbReference>
<evidence type="ECO:0000256" key="3">
    <source>
        <dbReference type="ARBA" id="ARBA00020071"/>
    </source>
</evidence>
<dbReference type="Proteomes" id="UP000035489">
    <property type="component" value="Unassembled WGS sequence"/>
</dbReference>
<comment type="caution">
    <text evidence="6">The sequence shown here is derived from an EMBL/GenBank/DDBJ whole genome shotgun (WGS) entry which is preliminary data.</text>
</comment>
<sequence>MIYSPIIARPHFEWPGNARIALWVVPNIEHYEYLPDKGVRDPWPRTPHPDVLGYGLRDYGNRVGLWRMFDVMDQYGIRCTASLSLAVFDHYPEILEACEKRRWDVLAHGMYNTRYHWDLEEAAERREIEACVAAYRRHTGRQLAGWFSPAATFTMNTPDLVAEAGIKYYCDWFHDDQPFPIKVRSGKLITIPYQMDINDAMTWRHHIEAEDFARMATDHFDCLYREAEAHPLVMCIALHPYLMGQPHRIKYLDRALNHILSHEKVWVATGEEIADWYIANALPSIEAHLSADAP</sequence>
<dbReference type="GO" id="GO:0016810">
    <property type="term" value="F:hydrolase activity, acting on carbon-nitrogen (but not peptide) bonds"/>
    <property type="evidence" value="ECO:0007669"/>
    <property type="project" value="InterPro"/>
</dbReference>
<proteinExistence type="inferred from homology"/>
<protein>
    <recommendedName>
        <fullName evidence="3">Chitooligosaccharide deacetylase</fullName>
    </recommendedName>
    <alternativeName>
        <fullName evidence="4">Nodulation protein B</fullName>
    </alternativeName>
</protein>
<dbReference type="SUPFAM" id="SSF88713">
    <property type="entry name" value="Glycoside hydrolase/deacetylase"/>
    <property type="match status" value="1"/>
</dbReference>
<dbReference type="InterPro" id="IPR002509">
    <property type="entry name" value="NODB_dom"/>
</dbReference>
<dbReference type="AlphaFoldDB" id="A0A0H1R5T2"/>
<dbReference type="InterPro" id="IPR011330">
    <property type="entry name" value="Glyco_hydro/deAcase_b/a-brl"/>
</dbReference>
<dbReference type="GO" id="GO:0005975">
    <property type="term" value="P:carbohydrate metabolic process"/>
    <property type="evidence" value="ECO:0007669"/>
    <property type="project" value="InterPro"/>
</dbReference>
<dbReference type="PATRIC" id="fig|1225564.3.peg.6461"/>
<name>A0A0H1R5T2_9HYPH</name>
<comment type="function">
    <text evidence="1">Is involved in generating a small heat-stable compound (Nod), an acylated oligomer of N-acetylglucosamine, that stimulates mitosis in various plant protoplasts.</text>
</comment>
<evidence type="ECO:0000259" key="5">
    <source>
        <dbReference type="Pfam" id="PF01522"/>
    </source>
</evidence>
<evidence type="ECO:0000256" key="4">
    <source>
        <dbReference type="ARBA" id="ARBA00032976"/>
    </source>
</evidence>
<evidence type="ECO:0000313" key="7">
    <source>
        <dbReference type="Proteomes" id="UP000035489"/>
    </source>
</evidence>
<dbReference type="STRING" id="1225564.AA309_24825"/>
<feature type="domain" description="NodB homology" evidence="5">
    <location>
        <begin position="58"/>
        <end position="168"/>
    </location>
</feature>
<comment type="similarity">
    <text evidence="2">Belongs to the polysaccharide deacetylase family.</text>
</comment>
<accession>A0A0H1R5T2</accession>
<evidence type="ECO:0000313" key="6">
    <source>
        <dbReference type="EMBL" id="KLK90595.1"/>
    </source>
</evidence>
<reference evidence="6 7" key="1">
    <citation type="submission" date="2015-05" db="EMBL/GenBank/DDBJ databases">
        <title>Draft genome sequence of Microvirga vignae strain BR3299, a novel nitrogen fixing bacteria isolated from Brazil semi-aired region.</title>
        <authorList>
            <person name="Zilli J.E."/>
            <person name="Passos S.R."/>
            <person name="Leite J."/>
            <person name="Baldani J.I."/>
            <person name="Xavier G.R."/>
            <person name="Rumjaneck N.G."/>
            <person name="Simoes-Araujo J.L."/>
        </authorList>
    </citation>
    <scope>NUCLEOTIDE SEQUENCE [LARGE SCALE GENOMIC DNA]</scope>
    <source>
        <strain evidence="6 7">BR3299</strain>
    </source>
</reference>
<dbReference type="Gene3D" id="3.20.20.370">
    <property type="entry name" value="Glycoside hydrolase/deacetylase"/>
    <property type="match status" value="1"/>
</dbReference>
<dbReference type="PANTHER" id="PTHR43123:SF4">
    <property type="entry name" value="POLYSACCHARIDE DEACETYLASE"/>
    <property type="match status" value="1"/>
</dbReference>
<organism evidence="6 7">
    <name type="scientific">Microvirga vignae</name>
    <dbReference type="NCBI Taxonomy" id="1225564"/>
    <lineage>
        <taxon>Bacteria</taxon>
        <taxon>Pseudomonadati</taxon>
        <taxon>Pseudomonadota</taxon>
        <taxon>Alphaproteobacteria</taxon>
        <taxon>Hyphomicrobiales</taxon>
        <taxon>Methylobacteriaceae</taxon>
        <taxon>Microvirga</taxon>
    </lineage>
</organism>
<dbReference type="PANTHER" id="PTHR43123">
    <property type="entry name" value="POLYSACCHARIDE DEACETYLASE-RELATED"/>
    <property type="match status" value="1"/>
</dbReference>
<evidence type="ECO:0000256" key="2">
    <source>
        <dbReference type="ARBA" id="ARBA00010973"/>
    </source>
</evidence>
<dbReference type="CDD" id="cd10979">
    <property type="entry name" value="CE4_PuuE_like"/>
    <property type="match status" value="1"/>
</dbReference>
<evidence type="ECO:0000256" key="1">
    <source>
        <dbReference type="ARBA" id="ARBA00003236"/>
    </source>
</evidence>